<evidence type="ECO:0000313" key="3">
    <source>
        <dbReference type="EMBL" id="KAK9816146.1"/>
    </source>
</evidence>
<dbReference type="AlphaFoldDB" id="A0AAW1PR43"/>
<gene>
    <name evidence="3" type="ORF">WJX74_008478</name>
</gene>
<name>A0AAW1PR43_9CHLO</name>
<comment type="caution">
    <text evidence="3">The sequence shown here is derived from an EMBL/GenBank/DDBJ whole genome shotgun (WGS) entry which is preliminary data.</text>
</comment>
<evidence type="ECO:0000256" key="2">
    <source>
        <dbReference type="SAM" id="SignalP"/>
    </source>
</evidence>
<keyword evidence="1" id="KW-0812">Transmembrane</keyword>
<evidence type="ECO:0000313" key="4">
    <source>
        <dbReference type="Proteomes" id="UP001438707"/>
    </source>
</evidence>
<feature type="chain" id="PRO_5043430212" evidence="2">
    <location>
        <begin position="16"/>
        <end position="159"/>
    </location>
</feature>
<sequence length="159" mass="17104">MLFTVLTLFFKLVVSKVETRAFQAEFKHLVDQKLDNDATLKKVMGSVVARRAMKSKNVKALHAAFAEPDAGVAQNNRWLFRTAFTGAAGMAAVVLALAWASHGEVPLGGLLLHNLVTFALVGVVEYVFFTQVAMKYQPAPPSVLIDSAMRAAKAAVASA</sequence>
<reference evidence="3 4" key="1">
    <citation type="journal article" date="2024" name="Nat. Commun.">
        <title>Phylogenomics reveals the evolutionary origins of lichenization in chlorophyte algae.</title>
        <authorList>
            <person name="Puginier C."/>
            <person name="Libourel C."/>
            <person name="Otte J."/>
            <person name="Skaloud P."/>
            <person name="Haon M."/>
            <person name="Grisel S."/>
            <person name="Petersen M."/>
            <person name="Berrin J.G."/>
            <person name="Delaux P.M."/>
            <person name="Dal Grande F."/>
            <person name="Keller J."/>
        </authorList>
    </citation>
    <scope>NUCLEOTIDE SEQUENCE [LARGE SCALE GENOMIC DNA]</scope>
    <source>
        <strain evidence="3 4">SAG 2145</strain>
    </source>
</reference>
<dbReference type="EMBL" id="JALJOS010000091">
    <property type="protein sequence ID" value="KAK9816146.1"/>
    <property type="molecule type" value="Genomic_DNA"/>
</dbReference>
<proteinExistence type="predicted"/>
<protein>
    <submittedName>
        <fullName evidence="3">Uncharacterized protein</fullName>
    </submittedName>
</protein>
<evidence type="ECO:0000256" key="1">
    <source>
        <dbReference type="SAM" id="Phobius"/>
    </source>
</evidence>
<feature type="signal peptide" evidence="2">
    <location>
        <begin position="1"/>
        <end position="15"/>
    </location>
</feature>
<accession>A0AAW1PR43</accession>
<keyword evidence="4" id="KW-1185">Reference proteome</keyword>
<keyword evidence="1" id="KW-0472">Membrane</keyword>
<organism evidence="3 4">
    <name type="scientific">Apatococcus lobatus</name>
    <dbReference type="NCBI Taxonomy" id="904363"/>
    <lineage>
        <taxon>Eukaryota</taxon>
        <taxon>Viridiplantae</taxon>
        <taxon>Chlorophyta</taxon>
        <taxon>core chlorophytes</taxon>
        <taxon>Trebouxiophyceae</taxon>
        <taxon>Chlorellales</taxon>
        <taxon>Chlorellaceae</taxon>
        <taxon>Apatococcus</taxon>
    </lineage>
</organism>
<keyword evidence="1" id="KW-1133">Transmembrane helix</keyword>
<keyword evidence="2" id="KW-0732">Signal</keyword>
<feature type="transmembrane region" description="Helical" evidence="1">
    <location>
        <begin position="78"/>
        <end position="99"/>
    </location>
</feature>
<dbReference type="Proteomes" id="UP001438707">
    <property type="component" value="Unassembled WGS sequence"/>
</dbReference>
<feature type="transmembrane region" description="Helical" evidence="1">
    <location>
        <begin position="111"/>
        <end position="129"/>
    </location>
</feature>